<sequence length="155" mass="17690">MLEAKNGYYTFMVAVKDYGEKFLEFWCQNINLESNITINAAIDKLEVYGLHCFIVKGGYPSMMVYFRPMSLEKFKLGERDICPNMINSSIKVSINGYESKVYKVNKVEEYGRDCSMTAYLVQVSIPKELLPDNKNTLVVQVSDLDGLFGQAAIFF</sequence>
<dbReference type="AlphaFoldDB" id="A0A645DPB4"/>
<organism evidence="1">
    <name type="scientific">bioreactor metagenome</name>
    <dbReference type="NCBI Taxonomy" id="1076179"/>
    <lineage>
        <taxon>unclassified sequences</taxon>
        <taxon>metagenomes</taxon>
        <taxon>ecological metagenomes</taxon>
    </lineage>
</organism>
<reference evidence="1" key="1">
    <citation type="submission" date="2019-08" db="EMBL/GenBank/DDBJ databases">
        <authorList>
            <person name="Kucharzyk K."/>
            <person name="Murdoch R.W."/>
            <person name="Higgins S."/>
            <person name="Loffler F."/>
        </authorList>
    </citation>
    <scope>NUCLEOTIDE SEQUENCE</scope>
</reference>
<gene>
    <name evidence="1" type="ORF">SDC9_138448</name>
</gene>
<proteinExistence type="predicted"/>
<accession>A0A645DPB4</accession>
<name>A0A645DPB4_9ZZZZ</name>
<dbReference type="EMBL" id="VSSQ01038394">
    <property type="protein sequence ID" value="MPM91320.1"/>
    <property type="molecule type" value="Genomic_DNA"/>
</dbReference>
<evidence type="ECO:0000313" key="1">
    <source>
        <dbReference type="EMBL" id="MPM91320.1"/>
    </source>
</evidence>
<protein>
    <submittedName>
        <fullName evidence="1">Uncharacterized protein</fullName>
    </submittedName>
</protein>
<comment type="caution">
    <text evidence="1">The sequence shown here is derived from an EMBL/GenBank/DDBJ whole genome shotgun (WGS) entry which is preliminary data.</text>
</comment>